<comment type="caution">
    <text evidence="3">The sequence shown here is derived from an EMBL/GenBank/DDBJ whole genome shotgun (WGS) entry which is preliminary data.</text>
</comment>
<dbReference type="PANTHER" id="PTHR47003:SF2">
    <property type="entry name" value="OS01G0970900 PROTEIN"/>
    <property type="match status" value="1"/>
</dbReference>
<feature type="repeat" description="PPR" evidence="2">
    <location>
        <begin position="409"/>
        <end position="443"/>
    </location>
</feature>
<sequence>MNRAKLLRFSTQLATSLVSTRQLGPHSSGLTQVTRFSQLATQFPLFSSIISPQTNLKKFNLDQRLFFSSKSETFVDLISSNDWCEETEIELEKLVPKLTHESIVYGLMKLNENPQKCLDFFKWVSVRKGFDPSYVPYSVLLRSLACKDFVKDFWIVALEMQEKGFFIDNALYLNVLSDLKREKLDKAAEDWSKFYKTLSVVYDGDECAKYVVNLILEFDWNERVKGLLKKELTFPLSENFMLRVLREVWKQPLRAFSFFDWVGSCGGYEHNSVTYNAMLRVLAGSESINEFWDLVGRMKREGFEVDFDTLIKIFRQLPINDSVTLFEMMMDGPYKPSLPECNLLLTTISRESNPDMDLAYRVMNKCVAVGYTLSKKVYDGMHRILCKIGKFDEAKKIVQEMKNAGYEPDNITYSQEIFGLCAQKRFEEACNLLDEMEANGCIPDIKTWTILLRGYCEADQVDEALCSFSKMTGKNVNPDAETLEVLLYGFLSKNKVLGAYKFLVEMVDKCDIKPWQATYKLMIEKLVEVEKLEEAFELLRMMKQQGYPPFPDPIVRYISKSGTVDDAKKVLKALSSKDVPSTAAYVRVIRSFFEQGRESEARDLIYSSPYRVRSQKEIRNMFSPGQSA</sequence>
<keyword evidence="4" id="KW-1185">Reference proteome</keyword>
<proteinExistence type="predicted"/>
<keyword evidence="1" id="KW-0677">Repeat</keyword>
<protein>
    <recommendedName>
        <fullName evidence="5">Pentatricopeptide repeat-containing protein</fullName>
    </recommendedName>
</protein>
<dbReference type="InterPro" id="IPR011990">
    <property type="entry name" value="TPR-like_helical_dom_sf"/>
</dbReference>
<evidence type="ECO:0008006" key="5">
    <source>
        <dbReference type="Google" id="ProtNLM"/>
    </source>
</evidence>
<evidence type="ECO:0000256" key="2">
    <source>
        <dbReference type="PROSITE-ProRule" id="PRU00708"/>
    </source>
</evidence>
<dbReference type="NCBIfam" id="TIGR00756">
    <property type="entry name" value="PPR"/>
    <property type="match status" value="5"/>
</dbReference>
<evidence type="ECO:0000256" key="1">
    <source>
        <dbReference type="ARBA" id="ARBA00022737"/>
    </source>
</evidence>
<dbReference type="PROSITE" id="PS51375">
    <property type="entry name" value="PPR"/>
    <property type="match status" value="5"/>
</dbReference>
<dbReference type="GO" id="GO:0008380">
    <property type="term" value="P:RNA splicing"/>
    <property type="evidence" value="ECO:0007669"/>
    <property type="project" value="InterPro"/>
</dbReference>
<dbReference type="Pfam" id="PF13041">
    <property type="entry name" value="PPR_2"/>
    <property type="match status" value="1"/>
</dbReference>
<gene>
    <name evidence="3" type="ORF">RND81_13G137300</name>
</gene>
<dbReference type="Proteomes" id="UP001443914">
    <property type="component" value="Unassembled WGS sequence"/>
</dbReference>
<reference evidence="3" key="1">
    <citation type="submission" date="2024-03" db="EMBL/GenBank/DDBJ databases">
        <title>WGS assembly of Saponaria officinalis var. Norfolk2.</title>
        <authorList>
            <person name="Jenkins J."/>
            <person name="Shu S."/>
            <person name="Grimwood J."/>
            <person name="Barry K."/>
            <person name="Goodstein D."/>
            <person name="Schmutz J."/>
            <person name="Leebens-Mack J."/>
            <person name="Osbourn A."/>
        </authorList>
    </citation>
    <scope>NUCLEOTIDE SEQUENCE [LARGE SCALE GENOMIC DNA]</scope>
    <source>
        <strain evidence="3">JIC</strain>
    </source>
</reference>
<feature type="repeat" description="PPR" evidence="2">
    <location>
        <begin position="271"/>
        <end position="305"/>
    </location>
</feature>
<dbReference type="Gene3D" id="1.25.40.10">
    <property type="entry name" value="Tetratricopeptide repeat domain"/>
    <property type="match status" value="3"/>
</dbReference>
<name>A0AAW1H336_SAPOF</name>
<dbReference type="Pfam" id="PF01535">
    <property type="entry name" value="PPR"/>
    <property type="match status" value="3"/>
</dbReference>
<evidence type="ECO:0000313" key="3">
    <source>
        <dbReference type="EMBL" id="KAK9669534.1"/>
    </source>
</evidence>
<dbReference type="AlphaFoldDB" id="A0AAW1H336"/>
<dbReference type="EMBL" id="JBDFQZ010000013">
    <property type="protein sequence ID" value="KAK9669534.1"/>
    <property type="molecule type" value="Genomic_DNA"/>
</dbReference>
<feature type="repeat" description="PPR" evidence="2">
    <location>
        <begin position="444"/>
        <end position="478"/>
    </location>
</feature>
<dbReference type="InterPro" id="IPR044578">
    <property type="entry name" value="BIR6-like"/>
</dbReference>
<feature type="repeat" description="PPR" evidence="2">
    <location>
        <begin position="374"/>
        <end position="408"/>
    </location>
</feature>
<dbReference type="PANTHER" id="PTHR47003">
    <property type="entry name" value="OS01G0970900 PROTEIN"/>
    <property type="match status" value="1"/>
</dbReference>
<organism evidence="3 4">
    <name type="scientific">Saponaria officinalis</name>
    <name type="common">Common soapwort</name>
    <name type="synonym">Lychnis saponaria</name>
    <dbReference type="NCBI Taxonomy" id="3572"/>
    <lineage>
        <taxon>Eukaryota</taxon>
        <taxon>Viridiplantae</taxon>
        <taxon>Streptophyta</taxon>
        <taxon>Embryophyta</taxon>
        <taxon>Tracheophyta</taxon>
        <taxon>Spermatophyta</taxon>
        <taxon>Magnoliopsida</taxon>
        <taxon>eudicotyledons</taxon>
        <taxon>Gunneridae</taxon>
        <taxon>Pentapetalae</taxon>
        <taxon>Caryophyllales</taxon>
        <taxon>Caryophyllaceae</taxon>
        <taxon>Caryophylleae</taxon>
        <taxon>Saponaria</taxon>
    </lineage>
</organism>
<evidence type="ECO:0000313" key="4">
    <source>
        <dbReference type="Proteomes" id="UP001443914"/>
    </source>
</evidence>
<accession>A0AAW1H336</accession>
<feature type="repeat" description="PPR" evidence="2">
    <location>
        <begin position="515"/>
        <end position="549"/>
    </location>
</feature>
<dbReference type="InterPro" id="IPR002885">
    <property type="entry name" value="PPR_rpt"/>
</dbReference>